<accession>M4VFY6</accession>
<dbReference type="EMBL" id="CP003538">
    <property type="protein sequence ID" value="AGH98118.1"/>
    <property type="molecule type" value="Genomic_DNA"/>
</dbReference>
<proteinExistence type="predicted"/>
<organism evidence="1 2">
    <name type="scientific">Micavibrio aeruginosavorus EPB</name>
    <dbReference type="NCBI Taxonomy" id="349215"/>
    <lineage>
        <taxon>Bacteria</taxon>
        <taxon>Pseudomonadati</taxon>
        <taxon>Bdellovibrionota</taxon>
        <taxon>Bdellovibrionia</taxon>
        <taxon>Bdellovibrionales</taxon>
        <taxon>Pseudobdellovibrionaceae</taxon>
        <taxon>Micavibrio</taxon>
    </lineage>
</organism>
<dbReference type="HOGENOM" id="CLU_563614_0_0_5"/>
<dbReference type="KEGG" id="man:A11S_1306"/>
<dbReference type="AlphaFoldDB" id="M4VFY6"/>
<name>M4VFY6_9BACT</name>
<evidence type="ECO:0000313" key="2">
    <source>
        <dbReference type="Proteomes" id="UP000011932"/>
    </source>
</evidence>
<sequence>MCEALFMKKELIASGRIQVLGLDEVRKKMGRRWAGLRDIIYETCEDVIKKYTNSSDVFFRYKEKDFIILFGTSSAEESDARMTLIASEIRRCLFENHGIENVGVRKDVSVLSRDSLGAGGFSKQSISETFESRLSRKKKGAVVVPSVSNKNEIDLALVKRVDVSIAEDDAAVAKPVIAEKMAPRHAVRYMPVWDVFKGRLIAFMCVAGRDDEPGAAETHQRFFRGRSASAIAAIDTDILAGLIQWFGEHDNATRNFGIICPVNFSTISSVEGAEKYRVLCQKMNESMKSHILFMVMGVPVVHMSSARLSEVVSPLKAYGRVLCGHISTPGLNSDLSLLRIAGFDNIGIIARSVSGGGKDAEILNIQSLVNKAKRYLINQTFVLDVDSPELVTAAIKAGVRYIAGTAVHQSVQNPDEKLHFPDNGFLQLWNNHLKDGSRPH</sequence>
<reference evidence="1 2" key="1">
    <citation type="journal article" date="2013" name="ISME J.">
        <title>By their genes ye shall know them: genomic signatures of predatory bacteria.</title>
        <authorList>
            <person name="Pasternak Z."/>
            <person name="Pietrokovski S."/>
            <person name="Rotem O."/>
            <person name="Gophna U."/>
            <person name="Lurie-Weinberger M.N."/>
            <person name="Jurkevitch E."/>
        </authorList>
    </citation>
    <scope>NUCLEOTIDE SEQUENCE [LARGE SCALE GENOMIC DNA]</scope>
    <source>
        <strain evidence="1">EPB</strain>
    </source>
</reference>
<dbReference type="STRING" id="349215.A11S_1306"/>
<gene>
    <name evidence="1" type="ORF">A11S_1306</name>
</gene>
<protein>
    <submittedName>
        <fullName evidence="1">Uncharacterized protein</fullName>
    </submittedName>
</protein>
<dbReference type="Proteomes" id="UP000011932">
    <property type="component" value="Chromosome"/>
</dbReference>
<evidence type="ECO:0000313" key="1">
    <source>
        <dbReference type="EMBL" id="AGH98118.1"/>
    </source>
</evidence>